<dbReference type="Gene3D" id="2.10.70.10">
    <property type="entry name" value="Complement Module, domain 1"/>
    <property type="match status" value="1"/>
</dbReference>
<dbReference type="PANTHER" id="PTHR11339:SF374">
    <property type="entry name" value="ZONADHESIN"/>
    <property type="match status" value="1"/>
</dbReference>
<evidence type="ECO:0000313" key="6">
    <source>
        <dbReference type="Proteomes" id="UP001501920"/>
    </source>
</evidence>
<dbReference type="SMART" id="SM00215">
    <property type="entry name" value="VWC_out"/>
    <property type="match status" value="4"/>
</dbReference>
<dbReference type="STRING" id="42514.ENSPNAP00000036283"/>
<feature type="domain" description="VWFD" evidence="4">
    <location>
        <begin position="1597"/>
        <end position="1779"/>
    </location>
</feature>
<protein>
    <recommendedName>
        <fullName evidence="4">VWFD domain-containing protein</fullName>
    </recommendedName>
</protein>
<reference evidence="5" key="3">
    <citation type="submission" date="2025-09" db="UniProtKB">
        <authorList>
            <consortium name="Ensembl"/>
        </authorList>
    </citation>
    <scope>IDENTIFICATION</scope>
</reference>
<dbReference type="InterPro" id="IPR035234">
    <property type="entry name" value="IgGFc-bd_N"/>
</dbReference>
<sequence>GREFATAFMQNYIAYYGSPVFQLQITSVHSNCSLTVSVPNLRFFQNERLTAGQGVTVILPGGVEVYGSQRSSNTILIQATQDVCVTSVNAKFYTTDTTVVYPVSEWGVEYLIFTPKVSPPSMQMQFMFINGGQRNTVEVYLQGDVQFQDSLYVAGSKLVINVVPYESVQLQSDQDLTGTRILSQLPVAVYSGHTCTWFFSKCNHVFEQLLPVPSWGTSYLVPPMSIQSQYDSVFIQASQLTQISVRSSRSTINATLTPGLSGIQVLFLFNGVQLSWSKMYDSFMMNLQSTDRFCYSYALDGQDGFDNRALLVVPSKDVAGLLFNGAPLSSSIRWRAVENIEYSWAELVYQSGVGRHTVTHPSAAFGSDRNNSGIEGEWLYLDLKTNFHLLPPVPVTCYNFTCGVNEECQMRDFTPTCVKKPTPEKPGVCWAVGDPHYRTFDGRYFDFMGTCTYVITKNCESNSSLPSFEVQAQNENRGNIEVSFVALVTVKVGGVTITIDRSQKGRVRVDHTVWTLPVQINEAGVNVSQSGLSATIQTYFGLTVQYDWDNYLLVTLPATFKGKVCGLCGNFNGNPDDDLTTPYNTQSPSVVEFGISWRVSNLIDCVDFVDGRSGMGQSCDEEALKAWEGEQDCGLLNSTSVGPFSRCNAVVDPNVYRQNCLFDTCMAGGLRFYLCKALEVYAIACQRAGVPLTDWRGAAKCPYSCPENSHYELCGSACPATCMYPNPATNCSLPCVETCTCNPGFVLSGAVCVPSSSCGCSQNGRYVPAGESFWLDDRCSMRCSCPAGGGQIVCQNTSCKAGQQCQVLNDIRDCYPVSQKTCLAFGDPHYLSFDGRRFDFQGTSVYQLVGMCSNDSGLVPFEVLVQNDFRSKMVSFTKLLQVKLYNLTIVISKEYKGSVMVNGILLNLPQNLNNGQVSAFKSGWAAVVQTSFGLTVAFDWNSIASVSVPSTYMGAVCGLCGNYNGKPEDDLTLRGTNYSSSRPDEFGASWKINGVTGFVQGCGDNCTDCDVTQRKSYESAEYCGVIRDPNGPFLECQPLLDPAGFFEACISDVCVYSGRRDILCQAISAYISACQDIGARVYSWRTTQFCGVHCPLHSHYDVCGPGCPTTCYSLGSTLSCQRPCKEGCVCDQGFILSGDDCVPFTQCGCLYNGQYYSQGQTFYPDSLCQTQCSCMGNGQVVCRNISCGLYELCAVVNGVRGCQPVGKAVCEAAGDPHYTSFDGLHFNFQGTCRYTLSQACGLQGTDLVPFSVEVENERWPYGAFKVSVNGLLTNLPWSLNGSKVQISKEGINYVMTTDFGLRVTYNLLYYVTVTVPSTYRNKTCGLCGNFDGNPSNDFLLPNGNITTDKIAFGKAWKVAVSGVQCEDDCQGSQCPDCSPSLRAVFERPAYCGLLSDPLGPFAPCHAVVDPSAYLRDCVFDVCISGGSSTVACQSVAAYAFKCQTAGVALKSWRTDSFCPLSCPAHSHYELCADACSAACPGLTDIIKCSSNCTEGCTCDPGYMFNGHDCVQYLQCGCYEDGRTYELGEVVFQAQCQQKCMCDPVMGFLCETHTCSNGTHCMVRNGVEAYPCVDARCREKEICRVTGDRAVCVPLYSTTCWAWGDPHYITFDGFNFDFQGTCRYTLSKTCGLLDGLEPFSVTESNDKRGNNLVSVVREVEVEVYGITVIIQKSLLVDLCLQVNGERLYLPLVLLGGRVRVKQVGSSAIMETDFGLRVSYNWNSLLYLQLPSSYYNRVCGLCGNYNGSRNDELRDPVGVPQATVAQWTSSWKSNKSEANCSDGCERDCPMFSADQQKLYNTDAYCGALTSTSLDVFTPCHAKVDPAVFQQSCVYDLYFNNGNPMLLCDALEAYVSRCRLEGIVITAMRCQPHSHYEACASPCNSTCPSMQLQPNCTGVCVEACVCDPGFFLSGSTCLPADQCGCFYEGRYYQQGQSFWADEKCRRRCVCDSTLGVVVCREDSCSAKEICAVVDGVRMCVASSSATCEVFGDPHYRTFDGQLYDFQGSCMYQLVALCSNRTDLVPFNVTVQNEHRGSSAVSLTRTVMVSVFGVKIIMTREHPYQILVSLLTDLPLEMRDMLVVYRSGITVVLETVFGLQVTFDWIGRLQVSLPSVYGGAVCGLCGNYNGSSQDDFTMPNGTIAPNDMALGQSWQVGSTPDCSSALCQNTQCFNCSGTQKEDAQRNCSIITDQTGPFKECHAMVDPRPYAANCVFDTCQYQGRQSVLCDSIAVYVSACQSKGVAVRPWRNGTFCSLSCPANSQYSLCAPGCVETCASLSSTCRRPCAEGCRCDPGFVFSGQTCVPLAECGCFYGGRYYKKRQVFYTDVQCQTRCECIENGAVVCQKSSCGLGEMCGVIDGVLGCHPNGYSSCLVTGDPHYTSFDGRMFDFQGVCVYTLAKVCTNAGEKLVYFSVETENESVGWASAVKAVTVEIINLPTALDGRILLTRLGFGVRLQTDFGLQVFYTTNHAEIKVPSTYNNSMCGLCGNYNGNPADDFLLPSGNQTTSVDAFGQAWMLAPPGVPCGGCEGICPKYEAAKAALYRGNDSCGLISLPAGPFSSCHKQVDPLAYVNNCLFDMFIMDGSLTALCQSIQAYASICQRAGLYIQAWRNSSFCPARCPANSHYSLCSDNCVNTCASLTWLGSRCPKACLEGCQCDEGFVWDGDACVPLKDCGCVHDGKYLKVCSAAHSFSHCQCTRPLKCEWGTT</sequence>
<evidence type="ECO:0000256" key="2">
    <source>
        <dbReference type="ARBA" id="ARBA00023157"/>
    </source>
</evidence>
<feature type="domain" description="VWFD" evidence="4">
    <location>
        <begin position="1982"/>
        <end position="2159"/>
    </location>
</feature>
<dbReference type="FunFam" id="2.10.25.10:FF:000055">
    <property type="entry name" value="alpha-tectorin isoform X1"/>
    <property type="match status" value="6"/>
</dbReference>
<organism evidence="5 6">
    <name type="scientific">Pygocentrus nattereri</name>
    <name type="common">Red-bellied piranha</name>
    <dbReference type="NCBI Taxonomy" id="42514"/>
    <lineage>
        <taxon>Eukaryota</taxon>
        <taxon>Metazoa</taxon>
        <taxon>Chordata</taxon>
        <taxon>Craniata</taxon>
        <taxon>Vertebrata</taxon>
        <taxon>Euteleostomi</taxon>
        <taxon>Actinopterygii</taxon>
        <taxon>Neopterygii</taxon>
        <taxon>Teleostei</taxon>
        <taxon>Ostariophysi</taxon>
        <taxon>Characiformes</taxon>
        <taxon>Characoidei</taxon>
        <taxon>Pygocentrus</taxon>
    </lineage>
</organism>
<dbReference type="GO" id="GO:0005615">
    <property type="term" value="C:extracellular space"/>
    <property type="evidence" value="ECO:0007669"/>
    <property type="project" value="TreeGrafter"/>
</dbReference>
<dbReference type="InterPro" id="IPR002919">
    <property type="entry name" value="TIL_dom"/>
</dbReference>
<dbReference type="GeneTree" id="ENSGT00950000183155"/>
<dbReference type="SMART" id="SM00181">
    <property type="entry name" value="EGF"/>
    <property type="match status" value="5"/>
</dbReference>
<feature type="domain" description="VWFD" evidence="4">
    <location>
        <begin position="427"/>
        <end position="606"/>
    </location>
</feature>
<dbReference type="InterPro" id="IPR025615">
    <property type="entry name" value="TILa_dom"/>
</dbReference>
<dbReference type="SUPFAM" id="SSF57567">
    <property type="entry name" value="Serine protease inhibitors"/>
    <property type="match status" value="6"/>
</dbReference>
<dbReference type="Pfam" id="PF08742">
    <property type="entry name" value="C8"/>
    <property type="match status" value="6"/>
</dbReference>
<dbReference type="Pfam" id="PF00094">
    <property type="entry name" value="VWD"/>
    <property type="match status" value="8"/>
</dbReference>
<dbReference type="InterPro" id="IPR001846">
    <property type="entry name" value="VWF_type-D"/>
</dbReference>
<keyword evidence="3" id="KW-0325">Glycoprotein</keyword>
<dbReference type="Pfam" id="PF17517">
    <property type="entry name" value="IgGFc_binding"/>
    <property type="match status" value="1"/>
</dbReference>
<dbReference type="Pfam" id="PF01826">
    <property type="entry name" value="TIL"/>
    <property type="match status" value="6"/>
</dbReference>
<reference evidence="5 6" key="1">
    <citation type="submission" date="2020-10" db="EMBL/GenBank/DDBJ databases">
        <title>Pygocentrus nattereri (red-bellied piranha) genome, fPygNat1, primary haplotype.</title>
        <authorList>
            <person name="Myers G."/>
            <person name="Meyer A."/>
            <person name="Karagic N."/>
            <person name="Pippel M."/>
            <person name="Winkler S."/>
            <person name="Tracey A."/>
            <person name="Wood J."/>
            <person name="Formenti G."/>
            <person name="Howe K."/>
            <person name="Fedrigo O."/>
            <person name="Jarvis E.D."/>
        </authorList>
    </citation>
    <scope>NUCLEOTIDE SEQUENCE [LARGE SCALE GENOMIC DNA]</scope>
</reference>
<proteinExistence type="predicted"/>
<dbReference type="SMART" id="SM00216">
    <property type="entry name" value="VWD"/>
    <property type="match status" value="6"/>
</dbReference>
<dbReference type="Gene3D" id="2.10.25.10">
    <property type="entry name" value="Laminin"/>
    <property type="match status" value="6"/>
</dbReference>
<dbReference type="SMART" id="SM00274">
    <property type="entry name" value="FOLN"/>
    <property type="match status" value="3"/>
</dbReference>
<dbReference type="InterPro" id="IPR003645">
    <property type="entry name" value="Fol_N"/>
</dbReference>
<dbReference type="PROSITE" id="PS51233">
    <property type="entry name" value="VWFD"/>
    <property type="match status" value="6"/>
</dbReference>
<name>A0A3B4EKH6_PYGNA</name>
<dbReference type="Pfam" id="PF12714">
    <property type="entry name" value="TILa"/>
    <property type="match status" value="4"/>
</dbReference>
<dbReference type="Proteomes" id="UP001501920">
    <property type="component" value="Chromosome 17"/>
</dbReference>
<dbReference type="InterPro" id="IPR001007">
    <property type="entry name" value="VWF_dom"/>
</dbReference>
<evidence type="ECO:0000313" key="5">
    <source>
        <dbReference type="Ensembl" id="ENSPNAP00000036283.2"/>
    </source>
</evidence>
<evidence type="ECO:0000259" key="4">
    <source>
        <dbReference type="PROSITE" id="PS51233"/>
    </source>
</evidence>
<keyword evidence="1" id="KW-0677">Repeat</keyword>
<keyword evidence="2" id="KW-1015">Disulfide bond</keyword>
<dbReference type="InterPro" id="IPR014853">
    <property type="entry name" value="VWF/SSPO/ZAN-like_Cys-rich_dom"/>
</dbReference>
<dbReference type="InterPro" id="IPR036084">
    <property type="entry name" value="Ser_inhib-like_sf"/>
</dbReference>
<dbReference type="PANTHER" id="PTHR11339">
    <property type="entry name" value="EXTRACELLULAR MATRIX GLYCOPROTEIN RELATED"/>
    <property type="match status" value="1"/>
</dbReference>
<evidence type="ECO:0000256" key="1">
    <source>
        <dbReference type="ARBA" id="ARBA00022737"/>
    </source>
</evidence>
<reference evidence="5" key="2">
    <citation type="submission" date="2025-08" db="UniProtKB">
        <authorList>
            <consortium name="Ensembl"/>
        </authorList>
    </citation>
    <scope>IDENTIFICATION</scope>
</reference>
<dbReference type="InterPro" id="IPR000742">
    <property type="entry name" value="EGF"/>
</dbReference>
<evidence type="ECO:0000256" key="3">
    <source>
        <dbReference type="ARBA" id="ARBA00023180"/>
    </source>
</evidence>
<dbReference type="SMART" id="SM00832">
    <property type="entry name" value="C8"/>
    <property type="match status" value="6"/>
</dbReference>
<dbReference type="CDD" id="cd19941">
    <property type="entry name" value="TIL"/>
    <property type="match status" value="6"/>
</dbReference>
<accession>A0A3B4EKH6</accession>
<dbReference type="InterPro" id="IPR050780">
    <property type="entry name" value="Mucin_vWF_Thrombospondin_sf"/>
</dbReference>
<dbReference type="Ensembl" id="ENSPNAT00000030612.2">
    <property type="protein sequence ID" value="ENSPNAP00000036283.2"/>
    <property type="gene ID" value="ENSPNAG00000007016.2"/>
</dbReference>
<keyword evidence="6" id="KW-1185">Reference proteome</keyword>
<dbReference type="GO" id="GO:0031012">
    <property type="term" value="C:extracellular matrix"/>
    <property type="evidence" value="ECO:0007669"/>
    <property type="project" value="TreeGrafter"/>
</dbReference>
<feature type="domain" description="VWFD" evidence="4">
    <location>
        <begin position="2366"/>
        <end position="2522"/>
    </location>
</feature>
<feature type="domain" description="VWFD" evidence="4">
    <location>
        <begin position="1208"/>
        <end position="1366"/>
    </location>
</feature>
<feature type="domain" description="VWFD" evidence="4">
    <location>
        <begin position="820"/>
        <end position="1003"/>
    </location>
</feature>